<dbReference type="EMBL" id="JABXBU010000012">
    <property type="protein sequence ID" value="KAF8788671.1"/>
    <property type="molecule type" value="Genomic_DNA"/>
</dbReference>
<evidence type="ECO:0000313" key="2">
    <source>
        <dbReference type="Proteomes" id="UP000807504"/>
    </source>
</evidence>
<sequence>MPPSRTPSLTEEESEEKYGLAEQDIVSWNISGNNYHKPAPLPYLQGRELNDKLGSVCGTFQWRLFRGIRGEISTSLRVFRDSISKQEALSVFKKNNVLNTCTFNFLHQKVHRSAISDQELGGVGENPPEVHSEFASQFWPLYPVGGHVSLLPESLPADPRTRGITGRGFRQPGSRLLRRTRGPVLQRSVAESRQSCEFGDGSLSTCFAGITTEAFCPPK</sequence>
<comment type="caution">
    <text evidence="1">The sequence shown here is derived from an EMBL/GenBank/DDBJ whole genome shotgun (WGS) entry which is preliminary data.</text>
</comment>
<reference evidence="1" key="2">
    <citation type="submission" date="2020-06" db="EMBL/GenBank/DDBJ databases">
        <authorList>
            <person name="Sheffer M."/>
        </authorList>
    </citation>
    <scope>NUCLEOTIDE SEQUENCE</scope>
</reference>
<gene>
    <name evidence="1" type="ORF">HNY73_006687</name>
</gene>
<reference evidence="1" key="1">
    <citation type="journal article" date="2020" name="bioRxiv">
        <title>Chromosome-level reference genome of the European wasp spider Argiope bruennichi: a resource for studies on range expansion and evolutionary adaptation.</title>
        <authorList>
            <person name="Sheffer M.M."/>
            <person name="Hoppe A."/>
            <person name="Krehenwinkel H."/>
            <person name="Uhl G."/>
            <person name="Kuss A.W."/>
            <person name="Jensen L."/>
            <person name="Jensen C."/>
            <person name="Gillespie R.G."/>
            <person name="Hoff K.J."/>
            <person name="Prost S."/>
        </authorList>
    </citation>
    <scope>NUCLEOTIDE SEQUENCE</scope>
</reference>
<name>A0A8T0FCM6_ARGBR</name>
<dbReference type="Proteomes" id="UP000807504">
    <property type="component" value="Unassembled WGS sequence"/>
</dbReference>
<keyword evidence="2" id="KW-1185">Reference proteome</keyword>
<dbReference type="AlphaFoldDB" id="A0A8T0FCM6"/>
<protein>
    <submittedName>
        <fullName evidence="1">Uncharacterized protein</fullName>
    </submittedName>
</protein>
<evidence type="ECO:0000313" key="1">
    <source>
        <dbReference type="EMBL" id="KAF8788671.1"/>
    </source>
</evidence>
<accession>A0A8T0FCM6</accession>
<proteinExistence type="predicted"/>
<organism evidence="1 2">
    <name type="scientific">Argiope bruennichi</name>
    <name type="common">Wasp spider</name>
    <name type="synonym">Aranea bruennichi</name>
    <dbReference type="NCBI Taxonomy" id="94029"/>
    <lineage>
        <taxon>Eukaryota</taxon>
        <taxon>Metazoa</taxon>
        <taxon>Ecdysozoa</taxon>
        <taxon>Arthropoda</taxon>
        <taxon>Chelicerata</taxon>
        <taxon>Arachnida</taxon>
        <taxon>Araneae</taxon>
        <taxon>Araneomorphae</taxon>
        <taxon>Entelegynae</taxon>
        <taxon>Araneoidea</taxon>
        <taxon>Araneidae</taxon>
        <taxon>Argiope</taxon>
    </lineage>
</organism>